<dbReference type="EMBL" id="NMUH01000518">
    <property type="protein sequence ID" value="MQL80623.1"/>
    <property type="molecule type" value="Genomic_DNA"/>
</dbReference>
<comment type="caution">
    <text evidence="2">The sequence shown here is derived from an EMBL/GenBank/DDBJ whole genome shotgun (WGS) entry which is preliminary data.</text>
</comment>
<sequence length="126" mass="14133">MGEEEKRREEEVDACSEKEDATSSVDSLAMGSGSWVSHLPLPCSIIRDDVSMEEILLNSDFGESKASDLAEETANQEEVDRLKELLCQKESELTLLKQQIEEEKVLYHSLKLHDGGIFSLGKWESS</sequence>
<protein>
    <submittedName>
        <fullName evidence="2">Uncharacterized protein</fullName>
    </submittedName>
</protein>
<feature type="region of interest" description="Disordered" evidence="1">
    <location>
        <begin position="1"/>
        <end position="26"/>
    </location>
</feature>
<dbReference type="AlphaFoldDB" id="A0A843UHN2"/>
<dbReference type="Proteomes" id="UP000652761">
    <property type="component" value="Unassembled WGS sequence"/>
</dbReference>
<evidence type="ECO:0000256" key="1">
    <source>
        <dbReference type="SAM" id="MobiDB-lite"/>
    </source>
</evidence>
<keyword evidence="3" id="KW-1185">Reference proteome</keyword>
<proteinExistence type="predicted"/>
<gene>
    <name evidence="2" type="ORF">Taro_013080</name>
</gene>
<name>A0A843UHN2_COLES</name>
<evidence type="ECO:0000313" key="2">
    <source>
        <dbReference type="EMBL" id="MQL80623.1"/>
    </source>
</evidence>
<reference evidence="2" key="1">
    <citation type="submission" date="2017-07" db="EMBL/GenBank/DDBJ databases">
        <title>Taro Niue Genome Assembly and Annotation.</title>
        <authorList>
            <person name="Atibalentja N."/>
            <person name="Keating K."/>
            <person name="Fields C.J."/>
        </authorList>
    </citation>
    <scope>NUCLEOTIDE SEQUENCE</scope>
    <source>
        <strain evidence="2">Niue_2</strain>
        <tissue evidence="2">Leaf</tissue>
    </source>
</reference>
<evidence type="ECO:0000313" key="3">
    <source>
        <dbReference type="Proteomes" id="UP000652761"/>
    </source>
</evidence>
<accession>A0A843UHN2</accession>
<feature type="compositionally biased region" description="Basic and acidic residues" evidence="1">
    <location>
        <begin position="1"/>
        <end position="21"/>
    </location>
</feature>
<organism evidence="2 3">
    <name type="scientific">Colocasia esculenta</name>
    <name type="common">Wild taro</name>
    <name type="synonym">Arum esculentum</name>
    <dbReference type="NCBI Taxonomy" id="4460"/>
    <lineage>
        <taxon>Eukaryota</taxon>
        <taxon>Viridiplantae</taxon>
        <taxon>Streptophyta</taxon>
        <taxon>Embryophyta</taxon>
        <taxon>Tracheophyta</taxon>
        <taxon>Spermatophyta</taxon>
        <taxon>Magnoliopsida</taxon>
        <taxon>Liliopsida</taxon>
        <taxon>Araceae</taxon>
        <taxon>Aroideae</taxon>
        <taxon>Colocasieae</taxon>
        <taxon>Colocasia</taxon>
    </lineage>
</organism>